<evidence type="ECO:0000256" key="11">
    <source>
        <dbReference type="PROSITE-ProRule" id="PRU00723"/>
    </source>
</evidence>
<dbReference type="GO" id="GO:0008270">
    <property type="term" value="F:zinc ion binding"/>
    <property type="evidence" value="ECO:0007669"/>
    <property type="project" value="UniProtKB-KW"/>
</dbReference>
<dbReference type="STRING" id="5539.A0A3E2HHV7"/>
<dbReference type="SMART" id="SM00356">
    <property type="entry name" value="ZnF_C3H1"/>
    <property type="match status" value="3"/>
</dbReference>
<dbReference type="OrthoDB" id="1914176at2759"/>
<reference evidence="15 16" key="1">
    <citation type="submission" date="2018-05" db="EMBL/GenBank/DDBJ databases">
        <title>Draft genome sequence of Scytalidium lignicola DSM 105466, a ubiquitous saprotrophic fungus.</title>
        <authorList>
            <person name="Buettner E."/>
            <person name="Gebauer A.M."/>
            <person name="Hofrichter M."/>
            <person name="Liers C."/>
            <person name="Kellner H."/>
        </authorList>
    </citation>
    <scope>NUCLEOTIDE SEQUENCE [LARGE SCALE GENOMIC DNA]</scope>
    <source>
        <strain evidence="15 16">DSM 105466</strain>
    </source>
</reference>
<dbReference type="InterPro" id="IPR036855">
    <property type="entry name" value="Znf_CCCH_sf"/>
</dbReference>
<feature type="domain" description="C3H1-type" evidence="14">
    <location>
        <begin position="43"/>
        <end position="70"/>
    </location>
</feature>
<dbReference type="GO" id="GO:0003723">
    <property type="term" value="F:RNA binding"/>
    <property type="evidence" value="ECO:0007669"/>
    <property type="project" value="UniProtKB-UniRule"/>
</dbReference>
<evidence type="ECO:0000256" key="1">
    <source>
        <dbReference type="ARBA" id="ARBA00004123"/>
    </source>
</evidence>
<keyword evidence="8 12" id="KW-0694">RNA-binding</keyword>
<evidence type="ECO:0000259" key="14">
    <source>
        <dbReference type="PROSITE" id="PS50103"/>
    </source>
</evidence>
<evidence type="ECO:0000256" key="9">
    <source>
        <dbReference type="ARBA" id="ARBA00023242"/>
    </source>
</evidence>
<dbReference type="PANTHER" id="PTHR23102:SF24">
    <property type="entry name" value="CLEAVAGE AND POLYADENYLATION SPECIFICITY FACTOR SUBUNIT 4"/>
    <property type="match status" value="1"/>
</dbReference>
<feature type="domain" description="C3H1-type" evidence="14">
    <location>
        <begin position="120"/>
        <end position="142"/>
    </location>
</feature>
<evidence type="ECO:0000256" key="5">
    <source>
        <dbReference type="ARBA" id="ARBA00022737"/>
    </source>
</evidence>
<evidence type="ECO:0000256" key="12">
    <source>
        <dbReference type="RuleBase" id="RU369008"/>
    </source>
</evidence>
<keyword evidence="16" id="KW-1185">Reference proteome</keyword>
<feature type="zinc finger region" description="C3H1-type" evidence="11">
    <location>
        <begin position="91"/>
        <end position="118"/>
    </location>
</feature>
<dbReference type="Pfam" id="PF00642">
    <property type="entry name" value="zf-CCCH"/>
    <property type="match status" value="1"/>
</dbReference>
<keyword evidence="5 12" id="KW-0677">Repeat</keyword>
<evidence type="ECO:0000256" key="2">
    <source>
        <dbReference type="ARBA" id="ARBA00008907"/>
    </source>
</evidence>
<dbReference type="AlphaFoldDB" id="A0A3E2HHV7"/>
<dbReference type="GO" id="GO:0031124">
    <property type="term" value="P:mRNA 3'-end processing"/>
    <property type="evidence" value="ECO:0007669"/>
    <property type="project" value="UniProtKB-UniRule"/>
</dbReference>
<accession>A0A3E2HHV7</accession>
<feature type="region of interest" description="Disordered" evidence="13">
    <location>
        <begin position="163"/>
        <end position="214"/>
    </location>
</feature>
<keyword evidence="9 12" id="KW-0539">Nucleus</keyword>
<evidence type="ECO:0000256" key="13">
    <source>
        <dbReference type="SAM" id="MobiDB-lite"/>
    </source>
</evidence>
<evidence type="ECO:0000256" key="4">
    <source>
        <dbReference type="ARBA" id="ARBA00022723"/>
    </source>
</evidence>
<protein>
    <recommendedName>
        <fullName evidence="12">mRNA 3'-end-processing protein</fullName>
    </recommendedName>
</protein>
<evidence type="ECO:0000313" key="16">
    <source>
        <dbReference type="Proteomes" id="UP000258309"/>
    </source>
</evidence>
<comment type="subcellular location">
    <subcellularLocation>
        <location evidence="1 12">Nucleus</location>
    </subcellularLocation>
</comment>
<dbReference type="PROSITE" id="PS50103">
    <property type="entry name" value="ZF_C3H1"/>
    <property type="match status" value="3"/>
</dbReference>
<feature type="non-terminal residue" evidence="15">
    <location>
        <position position="214"/>
    </location>
</feature>
<proteinExistence type="inferred from homology"/>
<dbReference type="InterPro" id="IPR045348">
    <property type="entry name" value="CPSF4/Yth1"/>
</dbReference>
<evidence type="ECO:0000256" key="10">
    <source>
        <dbReference type="ARBA" id="ARBA00024826"/>
    </source>
</evidence>
<feature type="zinc finger region" description="C3H1-type" evidence="11">
    <location>
        <begin position="43"/>
        <end position="70"/>
    </location>
</feature>
<keyword evidence="3 12" id="KW-0507">mRNA processing</keyword>
<evidence type="ECO:0000256" key="6">
    <source>
        <dbReference type="ARBA" id="ARBA00022771"/>
    </source>
</evidence>
<evidence type="ECO:0000256" key="8">
    <source>
        <dbReference type="ARBA" id="ARBA00022884"/>
    </source>
</evidence>
<keyword evidence="6 11" id="KW-0863">Zinc-finger</keyword>
<feature type="compositionally biased region" description="Gly residues" evidence="13">
    <location>
        <begin position="184"/>
        <end position="204"/>
    </location>
</feature>
<dbReference type="PANTHER" id="PTHR23102">
    <property type="entry name" value="CLEAVAGE AND POLYADENYLATION SPECIFICITY FACTOR SUBUNIT 4-RELATED"/>
    <property type="match status" value="1"/>
</dbReference>
<comment type="function">
    <text evidence="10 12">Component of the cleavage factor I (CF I) involved in pre-mRNA 3'-end processing.</text>
</comment>
<dbReference type="EMBL" id="NCSJ02000049">
    <property type="protein sequence ID" value="RFU32742.1"/>
    <property type="molecule type" value="Genomic_DNA"/>
</dbReference>
<name>A0A3E2HHV7_SCYLI</name>
<keyword evidence="4 11" id="KW-0479">Metal-binding</keyword>
<comment type="similarity">
    <text evidence="2 12">Belongs to the CPSF4/YTH1 family.</text>
</comment>
<feature type="domain" description="C3H1-type" evidence="14">
    <location>
        <begin position="91"/>
        <end position="118"/>
    </location>
</feature>
<dbReference type="OMA" id="SLVCKHY"/>
<gene>
    <name evidence="15" type="ORF">B7463_g3624</name>
</gene>
<feature type="zinc finger region" description="C3H1-type" evidence="11">
    <location>
        <begin position="120"/>
        <end position="142"/>
    </location>
</feature>
<keyword evidence="7 11" id="KW-0862">Zinc</keyword>
<evidence type="ECO:0000313" key="15">
    <source>
        <dbReference type="EMBL" id="RFU32742.1"/>
    </source>
</evidence>
<dbReference type="Proteomes" id="UP000258309">
    <property type="component" value="Unassembled WGS sequence"/>
</dbReference>
<organism evidence="15 16">
    <name type="scientific">Scytalidium lignicola</name>
    <name type="common">Hyphomycete</name>
    <dbReference type="NCBI Taxonomy" id="5539"/>
    <lineage>
        <taxon>Eukaryota</taxon>
        <taxon>Fungi</taxon>
        <taxon>Dikarya</taxon>
        <taxon>Ascomycota</taxon>
        <taxon>Pezizomycotina</taxon>
        <taxon>Leotiomycetes</taxon>
        <taxon>Leotiomycetes incertae sedis</taxon>
        <taxon>Scytalidium</taxon>
    </lineage>
</organism>
<evidence type="ECO:0000256" key="7">
    <source>
        <dbReference type="ARBA" id="ARBA00022833"/>
    </source>
</evidence>
<feature type="non-terminal residue" evidence="15">
    <location>
        <position position="1"/>
    </location>
</feature>
<dbReference type="GO" id="GO:0005634">
    <property type="term" value="C:nucleus"/>
    <property type="evidence" value="ECO:0007669"/>
    <property type="project" value="UniProtKB-SubCell"/>
</dbReference>
<evidence type="ECO:0000256" key="3">
    <source>
        <dbReference type="ARBA" id="ARBA00022664"/>
    </source>
</evidence>
<feature type="compositionally biased region" description="Basic and acidic residues" evidence="13">
    <location>
        <begin position="163"/>
        <end position="183"/>
    </location>
</feature>
<dbReference type="Gene3D" id="4.10.1000.10">
    <property type="entry name" value="Zinc finger, CCCH-type"/>
    <property type="match status" value="2"/>
</dbReference>
<sequence>MAGVVIPGPSPKDLSRQILAHKAPEYNFAFSPFLFQTYRHGVSPNRPVCKAFLQGHCPLGPACPDKHTSANTNSNFNNLVYECLYLHIDPNSKLPPCPHYEKGFCPLGPRCSKKHVRKAICEFYLAGFCPDGKNCKKAHPRWPTDLPKPTVRVERDADDIAEEQARLRENAEREEEKEREKFGGGRGGRWGGGFGGRGRGGSQGQGRQRGRGHY</sequence>
<comment type="caution">
    <text evidence="15">The sequence shown here is derived from an EMBL/GenBank/DDBJ whole genome shotgun (WGS) entry which is preliminary data.</text>
</comment>
<dbReference type="SUPFAM" id="SSF90229">
    <property type="entry name" value="CCCH zinc finger"/>
    <property type="match status" value="1"/>
</dbReference>
<dbReference type="InterPro" id="IPR000571">
    <property type="entry name" value="Znf_CCCH"/>
</dbReference>